<feature type="compositionally biased region" description="Basic and acidic residues" evidence="1">
    <location>
        <begin position="83"/>
        <end position="92"/>
    </location>
</feature>
<dbReference type="Proteomes" id="UP001529510">
    <property type="component" value="Unassembled WGS sequence"/>
</dbReference>
<accession>A0ABD0RBU4</accession>
<reference evidence="2 3" key="1">
    <citation type="submission" date="2024-05" db="EMBL/GenBank/DDBJ databases">
        <title>Genome sequencing and assembly of Indian major carp, Cirrhinus mrigala (Hamilton, 1822).</title>
        <authorList>
            <person name="Mohindra V."/>
            <person name="Chowdhury L.M."/>
            <person name="Lal K."/>
            <person name="Jena J.K."/>
        </authorList>
    </citation>
    <scope>NUCLEOTIDE SEQUENCE [LARGE SCALE GENOMIC DNA]</scope>
    <source>
        <strain evidence="2">CM1030</strain>
        <tissue evidence="2">Blood</tissue>
    </source>
</reference>
<dbReference type="EMBL" id="JAMKFB020000004">
    <property type="protein sequence ID" value="KAL0195990.1"/>
    <property type="molecule type" value="Genomic_DNA"/>
</dbReference>
<sequence>MDGPSLEWDEEYVLSESPPLKELRPDQEMLQERCCEEEELQALKQEEEEEVEHTETKGLRGKVKQHRILEDSTLSQTPLQDDATDRESQGEK</sequence>
<comment type="caution">
    <text evidence="2">The sequence shown here is derived from an EMBL/GenBank/DDBJ whole genome shotgun (WGS) entry which is preliminary data.</text>
</comment>
<protein>
    <submittedName>
        <fullName evidence="2">Uncharacterized protein</fullName>
    </submittedName>
</protein>
<feature type="compositionally biased region" description="Basic and acidic residues" evidence="1">
    <location>
        <begin position="19"/>
        <end position="28"/>
    </location>
</feature>
<feature type="compositionally biased region" description="Acidic residues" evidence="1">
    <location>
        <begin position="42"/>
        <end position="52"/>
    </location>
</feature>
<keyword evidence="3" id="KW-1185">Reference proteome</keyword>
<gene>
    <name evidence="2" type="ORF">M9458_009562</name>
</gene>
<evidence type="ECO:0000256" key="1">
    <source>
        <dbReference type="SAM" id="MobiDB-lite"/>
    </source>
</evidence>
<organism evidence="2 3">
    <name type="scientific">Cirrhinus mrigala</name>
    <name type="common">Mrigala</name>
    <dbReference type="NCBI Taxonomy" id="683832"/>
    <lineage>
        <taxon>Eukaryota</taxon>
        <taxon>Metazoa</taxon>
        <taxon>Chordata</taxon>
        <taxon>Craniata</taxon>
        <taxon>Vertebrata</taxon>
        <taxon>Euteleostomi</taxon>
        <taxon>Actinopterygii</taxon>
        <taxon>Neopterygii</taxon>
        <taxon>Teleostei</taxon>
        <taxon>Ostariophysi</taxon>
        <taxon>Cypriniformes</taxon>
        <taxon>Cyprinidae</taxon>
        <taxon>Labeoninae</taxon>
        <taxon>Labeonini</taxon>
        <taxon>Cirrhinus</taxon>
    </lineage>
</organism>
<dbReference type="AlphaFoldDB" id="A0ABD0RBU4"/>
<feature type="region of interest" description="Disordered" evidence="1">
    <location>
        <begin position="42"/>
        <end position="92"/>
    </location>
</feature>
<name>A0ABD0RBU4_CIRMR</name>
<evidence type="ECO:0000313" key="3">
    <source>
        <dbReference type="Proteomes" id="UP001529510"/>
    </source>
</evidence>
<evidence type="ECO:0000313" key="2">
    <source>
        <dbReference type="EMBL" id="KAL0195990.1"/>
    </source>
</evidence>
<proteinExistence type="predicted"/>
<feature type="region of interest" description="Disordered" evidence="1">
    <location>
        <begin position="1"/>
        <end position="28"/>
    </location>
</feature>